<sequence>MTGAQGFDPHKNMRKVKAVNQFSNMGSPRLNECFMALVNVLQILPDKTLTYVAEHYFMKLNLRLQEKRQSTVIMLDAFGSLTSQKSQEIVGKMIFLRTKLDPDLIVQYMIHIVSAHDPPHPIILKTMEDICFHPEKYPASLYVGSFYDSVMLGLGAAAKKMYDCGEREKAKSITSKINELVGFHDPWLYRQKRSIQSEVEQEEYDKRHVILLESLGNAAIDHSYEYIISHINSTNSPWIKRAGVHALRKYESEMAAQEILKMSYRDDSAEVRHEATLIYQAHPRYRRSILSEQNLEPHSIEKRGFFEGLEFQLEAPSVDWRRELGTSNIGGSFGLTMVNWLALKIAPLSGHLKIYVHDEVYARLHLGIIGKNFDIVQALLCFKGETSYNINILQEDEIKMIVKLATRFDEAIPSILGGINKGIQLIKDLIEGKINLNDLVLTFVDSLVQLPNRVANLRSIAMKATKKIGEYDPSEMPYFIKPVENLISKVQKFLGNLKSDVLQFFNKLYEAVTVIVPENARIIFKSLEDIVDGITTIIKDPIGAIAKLGKGVIQIYLSVMRLIEAKGTIQEALNSLKDSKLYWLDLTEISEIVDLSVTVMNQVSVKSKAWVNENIEEDSVRQFTKGKMTLREMRQNVVDDITTTVNELVTSLQGLTGFADSFLSKFFEFFSLVKSVKEAYTILKNGYENAMSRLASIFGPGAHKHFPNVTRLKGSGCDYDGFYPAGREGGVDLDADVGETIVAPFSGFAMLSDNKNEVIIKATGGFVRDIEIVIKNIKPYTDILHPKNALYIRHRVVAGQTIGVAVKSTCRNHIKVIFNKDGGAVDPTGFMTKRGVKLQPWYQECDDYKLVFMGYTIKSGSIVGAIGRLINKITQKLQNKNTAKETMPKLKKDPPGIDVKKIKEDAKSFYGKLKSQIPRSNRDDWSKAFIASAGMTVSNTSGSASFNIKDAFSVLLKKADSFRKKFSLKKIKLGSIINFFDTLKMDESKEKMAVVITTLKGLINYKPCFNPWQATDDELDQELLERGQSTGGRRDQMIKRLLTNSNKCPLLSALLPPDVYCTIDSMCLGIECCLNVKLFMYLRSVKVSARLDPEKIDFYFGVDEFQKTIAFGEGSMSDGIKQEIDTGIEIPVAGGFKIILSVEIRLIDTSFILTAGLGFCSIDDASNCLVNIDFLKDAKIPFPSLDAGGEYIWPEVDYKDSFDTTEMIQEFSEKSKTILKENLKATKDRLVEKLDIDQIIDNLTTTEPCFRPSNMTHTQILNELNARGLDDTGTREERVQRLLDDDKTCEFEGITWTLPEITNSILQEHVYYSLSPDCQRIDACVDFPVEVFGEVITKAFNVYIEIDFCNFLLKYGFEGLELSFILVKYNWGQDERYSVTDNIQILGRIDKNDEKKVFVVDFGMKLCIEGSCILDTMFIQNMELPIPICNENFTWPGGDSISDMVNAIGGSLTEGAFNIVLRKLGIEDIFTDTICQLLESGKGCTNTLQTPNSLIDITQCELTDSCSGLSCCLGLKFKLPFNGDDVAYNIPFRFNLSPCDFEIEISFGTYYHKMVLLQYDWGKENKLEIGNGDIAPITIKYKIDKLDEGKGFVIDLRIDICLPMDNAMFSIPENGLEI</sequence>
<dbReference type="InterPro" id="IPR011030">
    <property type="entry name" value="Lipovitellin_superhlx_dom"/>
</dbReference>
<protein>
    <recommendedName>
        <fullName evidence="3">SAP domain-containing protein</fullName>
    </recommendedName>
</protein>
<keyword evidence="2" id="KW-1185">Reference proteome</keyword>
<proteinExistence type="predicted"/>
<dbReference type="Proteomes" id="UP000596742">
    <property type="component" value="Unassembled WGS sequence"/>
</dbReference>
<comment type="caution">
    <text evidence="1">The sequence shown here is derived from an EMBL/GenBank/DDBJ whole genome shotgun (WGS) entry which is preliminary data.</text>
</comment>
<dbReference type="OrthoDB" id="6149088at2759"/>
<dbReference type="Gene3D" id="2.70.70.10">
    <property type="entry name" value="Glucose Permease (Domain IIA)"/>
    <property type="match status" value="1"/>
</dbReference>
<evidence type="ECO:0000313" key="1">
    <source>
        <dbReference type="EMBL" id="VDI54707.1"/>
    </source>
</evidence>
<dbReference type="Gene3D" id="1.25.10.20">
    <property type="entry name" value="Vitellinogen, superhelical"/>
    <property type="match status" value="1"/>
</dbReference>
<gene>
    <name evidence="1" type="ORF">MGAL_10B002631</name>
</gene>
<accession>A0A8B6FUY3</accession>
<reference evidence="1" key="1">
    <citation type="submission" date="2018-11" db="EMBL/GenBank/DDBJ databases">
        <authorList>
            <person name="Alioto T."/>
            <person name="Alioto T."/>
        </authorList>
    </citation>
    <scope>NUCLEOTIDE SEQUENCE</scope>
</reference>
<name>A0A8B6FUY3_MYTGA</name>
<dbReference type="InterPro" id="IPR011055">
    <property type="entry name" value="Dup_hybrid_motif"/>
</dbReference>
<organism evidence="1 2">
    <name type="scientific">Mytilus galloprovincialis</name>
    <name type="common">Mediterranean mussel</name>
    <dbReference type="NCBI Taxonomy" id="29158"/>
    <lineage>
        <taxon>Eukaryota</taxon>
        <taxon>Metazoa</taxon>
        <taxon>Spiralia</taxon>
        <taxon>Lophotrochozoa</taxon>
        <taxon>Mollusca</taxon>
        <taxon>Bivalvia</taxon>
        <taxon>Autobranchia</taxon>
        <taxon>Pteriomorphia</taxon>
        <taxon>Mytilida</taxon>
        <taxon>Mytiloidea</taxon>
        <taxon>Mytilidae</taxon>
        <taxon>Mytilinae</taxon>
        <taxon>Mytilus</taxon>
    </lineage>
</organism>
<evidence type="ECO:0008006" key="3">
    <source>
        <dbReference type="Google" id="ProtNLM"/>
    </source>
</evidence>
<evidence type="ECO:0000313" key="2">
    <source>
        <dbReference type="Proteomes" id="UP000596742"/>
    </source>
</evidence>
<dbReference type="EMBL" id="UYJE01007425">
    <property type="protein sequence ID" value="VDI54707.1"/>
    <property type="molecule type" value="Genomic_DNA"/>
</dbReference>